<evidence type="ECO:0000256" key="10">
    <source>
        <dbReference type="SAM" id="Phobius"/>
    </source>
</evidence>
<proteinExistence type="inferred from homology"/>
<dbReference type="Gene3D" id="3.40.50.300">
    <property type="entry name" value="P-loop containing nucleotide triphosphate hydrolases"/>
    <property type="match status" value="1"/>
</dbReference>
<evidence type="ECO:0000256" key="6">
    <source>
        <dbReference type="ARBA" id="ARBA00022989"/>
    </source>
</evidence>
<dbReference type="Pfam" id="PF06990">
    <property type="entry name" value="Gal-3-0_sulfotr"/>
    <property type="match status" value="1"/>
</dbReference>
<comment type="similarity">
    <text evidence="2">Belongs to the galactose-3-O-sulfotransferase family.</text>
</comment>
<evidence type="ECO:0000256" key="1">
    <source>
        <dbReference type="ARBA" id="ARBA00004323"/>
    </source>
</evidence>
<evidence type="ECO:0000256" key="3">
    <source>
        <dbReference type="ARBA" id="ARBA00022679"/>
    </source>
</evidence>
<dbReference type="PANTHER" id="PTHR14647:SF87">
    <property type="entry name" value="PUTATIVE-RELATED"/>
    <property type="match status" value="1"/>
</dbReference>
<name>A0ABM0MJ99_SACKO</name>
<keyword evidence="5" id="KW-0735">Signal-anchor</keyword>
<evidence type="ECO:0000256" key="9">
    <source>
        <dbReference type="ARBA" id="ARBA00023180"/>
    </source>
</evidence>
<evidence type="ECO:0000313" key="11">
    <source>
        <dbReference type="Proteomes" id="UP000694865"/>
    </source>
</evidence>
<keyword evidence="9" id="KW-0325">Glycoprotein</keyword>
<gene>
    <name evidence="12" type="primary">LOC102806367</name>
</gene>
<dbReference type="RefSeq" id="XP_006820090.1">
    <property type="nucleotide sequence ID" value="XM_006820027.1"/>
</dbReference>
<keyword evidence="8 10" id="KW-0472">Membrane</keyword>
<reference evidence="12" key="1">
    <citation type="submission" date="2025-08" db="UniProtKB">
        <authorList>
            <consortium name="RefSeq"/>
        </authorList>
    </citation>
    <scope>IDENTIFICATION</scope>
    <source>
        <tissue evidence="12">Testes</tissue>
    </source>
</reference>
<evidence type="ECO:0000313" key="12">
    <source>
        <dbReference type="RefSeq" id="XP_006820090.1"/>
    </source>
</evidence>
<evidence type="ECO:0000256" key="7">
    <source>
        <dbReference type="ARBA" id="ARBA00023034"/>
    </source>
</evidence>
<dbReference type="InterPro" id="IPR027417">
    <property type="entry name" value="P-loop_NTPase"/>
</dbReference>
<keyword evidence="6 10" id="KW-1133">Transmembrane helix</keyword>
<accession>A0ABM0MJ99</accession>
<dbReference type="InterPro" id="IPR009729">
    <property type="entry name" value="Gal-3-0_sulfotransfrase"/>
</dbReference>
<comment type="subcellular location">
    <subcellularLocation>
        <location evidence="1">Golgi apparatus membrane</location>
        <topology evidence="1">Single-pass type II membrane protein</topology>
    </subcellularLocation>
</comment>
<dbReference type="PANTHER" id="PTHR14647">
    <property type="entry name" value="GALACTOSE-3-O-SULFOTRANSFERASE"/>
    <property type="match status" value="1"/>
</dbReference>
<dbReference type="Proteomes" id="UP000694865">
    <property type="component" value="Unplaced"/>
</dbReference>
<organism evidence="11 12">
    <name type="scientific">Saccoglossus kowalevskii</name>
    <name type="common">Acorn worm</name>
    <dbReference type="NCBI Taxonomy" id="10224"/>
    <lineage>
        <taxon>Eukaryota</taxon>
        <taxon>Metazoa</taxon>
        <taxon>Hemichordata</taxon>
        <taxon>Enteropneusta</taxon>
        <taxon>Harrimaniidae</taxon>
        <taxon>Saccoglossus</taxon>
    </lineage>
</organism>
<keyword evidence="4 10" id="KW-0812">Transmembrane</keyword>
<keyword evidence="7" id="KW-0333">Golgi apparatus</keyword>
<evidence type="ECO:0000256" key="4">
    <source>
        <dbReference type="ARBA" id="ARBA00022692"/>
    </source>
</evidence>
<feature type="transmembrane region" description="Helical" evidence="10">
    <location>
        <begin position="16"/>
        <end position="35"/>
    </location>
</feature>
<protein>
    <submittedName>
        <fullName evidence="12">Galactosylceramide sulfotransferase-like</fullName>
    </submittedName>
</protein>
<evidence type="ECO:0000256" key="5">
    <source>
        <dbReference type="ARBA" id="ARBA00022968"/>
    </source>
</evidence>
<evidence type="ECO:0000256" key="8">
    <source>
        <dbReference type="ARBA" id="ARBA00023136"/>
    </source>
</evidence>
<evidence type="ECO:0000256" key="2">
    <source>
        <dbReference type="ARBA" id="ARBA00008124"/>
    </source>
</evidence>
<sequence length="391" mass="46597">MVVLEKLQRYGPRHKTLVRAMVLCFVIYSLYFLGFNETYQSIDEHSHEVAQNDAIVQRSKLMSAGNRVFNWKPKVTSDDTSSKCQPQRKLVYLRLVETKCYTFGNILNRFGYHNGLTFVLPDTSRSAVFDFTEPLSETMIAPFNTHDYDLLVHFARYNHLLMHQLVPNARFITMIQEPSRQLRASFFFFKMQYRWKLRENFESQTFPTFVRDASKYYYTNEPYNWLMKNGQLFMLGLDHKDELDADKVKQRIGEIEYHFDLVMINEYFDESLILLKKIMCWSFEDILYMPHDAFEHSYTGISSETTRTVDQWSAADRRLYYHFNTTFWRKVEEYGDTFQQDLQTFRLLNANAIRACATKNPPHLCTLMATEEEDFVEEIRNHQQQLYGFLP</sequence>
<dbReference type="GeneID" id="102806367"/>
<keyword evidence="3" id="KW-0808">Transferase</keyword>
<keyword evidence="11" id="KW-1185">Reference proteome</keyword>